<dbReference type="PROSITE" id="PS50102">
    <property type="entry name" value="RRM"/>
    <property type="match status" value="1"/>
</dbReference>
<keyword evidence="5" id="KW-1185">Reference proteome</keyword>
<gene>
    <name evidence="4" type="ORF">Gasu_28880</name>
</gene>
<evidence type="ECO:0000256" key="2">
    <source>
        <dbReference type="PROSITE-ProRule" id="PRU00176"/>
    </source>
</evidence>
<dbReference type="SUPFAM" id="SSF54928">
    <property type="entry name" value="RNA-binding domain, RBD"/>
    <property type="match status" value="1"/>
</dbReference>
<accession>M2Y1H4</accession>
<dbReference type="InterPro" id="IPR035979">
    <property type="entry name" value="RBD_domain_sf"/>
</dbReference>
<feature type="domain" description="RRM" evidence="3">
    <location>
        <begin position="35"/>
        <end position="113"/>
    </location>
</feature>
<dbReference type="AlphaFoldDB" id="M2Y1H4"/>
<dbReference type="KEGG" id="gsl:Gasu_28880"/>
<keyword evidence="1 2" id="KW-0694">RNA-binding</keyword>
<evidence type="ECO:0000256" key="1">
    <source>
        <dbReference type="ARBA" id="ARBA00022884"/>
    </source>
</evidence>
<evidence type="ECO:0000313" key="5">
    <source>
        <dbReference type="Proteomes" id="UP000030680"/>
    </source>
</evidence>
<dbReference type="Pfam" id="PF00076">
    <property type="entry name" value="RRM_1"/>
    <property type="match status" value="1"/>
</dbReference>
<dbReference type="CDD" id="cd12411">
    <property type="entry name" value="RRM_ist3_like"/>
    <property type="match status" value="1"/>
</dbReference>
<dbReference type="Gramene" id="EME29664">
    <property type="protein sequence ID" value="EME29664"/>
    <property type="gene ID" value="Gasu_28880"/>
</dbReference>
<dbReference type="Gene3D" id="3.30.70.330">
    <property type="match status" value="1"/>
</dbReference>
<protein>
    <submittedName>
        <fullName evidence="4">RNA-binding protein</fullName>
    </submittedName>
</protein>
<dbReference type="Proteomes" id="UP000030680">
    <property type="component" value="Unassembled WGS sequence"/>
</dbReference>
<dbReference type="GeneID" id="17088443"/>
<dbReference type="GO" id="GO:0005686">
    <property type="term" value="C:U2 snRNP"/>
    <property type="evidence" value="ECO:0007669"/>
    <property type="project" value="TreeGrafter"/>
</dbReference>
<proteinExistence type="predicted"/>
<dbReference type="GO" id="GO:0000398">
    <property type="term" value="P:mRNA splicing, via spliceosome"/>
    <property type="evidence" value="ECO:0007669"/>
    <property type="project" value="InterPro"/>
</dbReference>
<dbReference type="STRING" id="130081.M2Y1H4"/>
<evidence type="ECO:0000313" key="4">
    <source>
        <dbReference type="EMBL" id="EME29664.1"/>
    </source>
</evidence>
<dbReference type="GO" id="GO:0003723">
    <property type="term" value="F:RNA binding"/>
    <property type="evidence" value="ECO:0007669"/>
    <property type="project" value="UniProtKB-UniRule"/>
</dbReference>
<dbReference type="InterPro" id="IPR012677">
    <property type="entry name" value="Nucleotide-bd_a/b_plait_sf"/>
</dbReference>
<dbReference type="InterPro" id="IPR045844">
    <property type="entry name" value="RRM_Ist3-like"/>
</dbReference>
<dbReference type="OrthoDB" id="2573941at2759"/>
<dbReference type="InterPro" id="IPR000504">
    <property type="entry name" value="RRM_dom"/>
</dbReference>
<dbReference type="GO" id="GO:0071013">
    <property type="term" value="C:catalytic step 2 spliceosome"/>
    <property type="evidence" value="ECO:0007669"/>
    <property type="project" value="TreeGrafter"/>
</dbReference>
<dbReference type="EMBL" id="KB454506">
    <property type="protein sequence ID" value="EME29664.1"/>
    <property type="molecule type" value="Genomic_DNA"/>
</dbReference>
<dbReference type="eggNOG" id="KOG0126">
    <property type="taxonomic scope" value="Eukaryota"/>
</dbReference>
<dbReference type="GO" id="GO:0071011">
    <property type="term" value="C:precatalytic spliceosome"/>
    <property type="evidence" value="ECO:0007669"/>
    <property type="project" value="TreeGrafter"/>
</dbReference>
<dbReference type="InterPro" id="IPR051847">
    <property type="entry name" value="RNA_proc/Spliceosome_comp"/>
</dbReference>
<evidence type="ECO:0000259" key="3">
    <source>
        <dbReference type="PROSITE" id="PS50102"/>
    </source>
</evidence>
<sequence length="187" mass="21569">MQTTKSILQANEKELDLGHIGGYGSSWHDKYSHSSYIFVGNLPFELTEGDLLVVFEQYGHIADVHLVRDQDTGKSKGFAFIGYEDQRSTILAVDNFNGTVLLGRTLRVDHVAHYKKKVDDSVVQEEEELFDQNRENTVDRERVERELRRYIRPVSEESDSGKVKSADELRQERVLAQIRAKKRVEEK</sequence>
<name>M2Y1H4_GALSU</name>
<dbReference type="SMART" id="SM00360">
    <property type="entry name" value="RRM"/>
    <property type="match status" value="1"/>
</dbReference>
<reference evidence="5" key="1">
    <citation type="journal article" date="2013" name="Science">
        <title>Gene transfer from bacteria and archaea facilitated evolution of an extremophilic eukaryote.</title>
        <authorList>
            <person name="Schonknecht G."/>
            <person name="Chen W.H."/>
            <person name="Ternes C.M."/>
            <person name="Barbier G.G."/>
            <person name="Shrestha R.P."/>
            <person name="Stanke M."/>
            <person name="Brautigam A."/>
            <person name="Baker B.J."/>
            <person name="Banfield J.F."/>
            <person name="Garavito R.M."/>
            <person name="Carr K."/>
            <person name="Wilkerson C."/>
            <person name="Rensing S.A."/>
            <person name="Gagneul D."/>
            <person name="Dickenson N.E."/>
            <person name="Oesterhelt C."/>
            <person name="Lercher M.J."/>
            <person name="Weber A.P."/>
        </authorList>
    </citation>
    <scope>NUCLEOTIDE SEQUENCE [LARGE SCALE GENOMIC DNA]</scope>
    <source>
        <strain evidence="5">074W</strain>
    </source>
</reference>
<dbReference type="RefSeq" id="XP_005706184.1">
    <property type="nucleotide sequence ID" value="XM_005706127.1"/>
</dbReference>
<organism evidence="4 5">
    <name type="scientific">Galdieria sulphuraria</name>
    <name type="common">Red alga</name>
    <dbReference type="NCBI Taxonomy" id="130081"/>
    <lineage>
        <taxon>Eukaryota</taxon>
        <taxon>Rhodophyta</taxon>
        <taxon>Bangiophyceae</taxon>
        <taxon>Galdieriales</taxon>
        <taxon>Galdieriaceae</taxon>
        <taxon>Galdieria</taxon>
    </lineage>
</organism>
<dbReference type="PANTHER" id="PTHR45880:SF1">
    <property type="entry name" value="RNA-BINDING MOTIF PROTEIN, X-LINKED 2"/>
    <property type="match status" value="1"/>
</dbReference>
<dbReference type="PANTHER" id="PTHR45880">
    <property type="entry name" value="RNA-BINDING MOTIF PROTEIN, X-LINKED 2"/>
    <property type="match status" value="1"/>
</dbReference>